<dbReference type="PROSITE" id="PS51375">
    <property type="entry name" value="PPR"/>
    <property type="match status" value="8"/>
</dbReference>
<dbReference type="InterPro" id="IPR057027">
    <property type="entry name" value="TPR_mt"/>
</dbReference>
<dbReference type="RefSeq" id="XP_016613193.1">
    <property type="nucleotide sequence ID" value="XM_016749151.1"/>
</dbReference>
<dbReference type="EMBL" id="KQ257450">
    <property type="protein sequence ID" value="KND05154.1"/>
    <property type="molecule type" value="Genomic_DNA"/>
</dbReference>
<feature type="region of interest" description="Disordered" evidence="3">
    <location>
        <begin position="37"/>
        <end position="113"/>
    </location>
</feature>
<gene>
    <name evidence="5" type="ORF">SPPG_00822</name>
</gene>
<organism evidence="5 6">
    <name type="scientific">Spizellomyces punctatus (strain DAOM BR117)</name>
    <dbReference type="NCBI Taxonomy" id="645134"/>
    <lineage>
        <taxon>Eukaryota</taxon>
        <taxon>Fungi</taxon>
        <taxon>Fungi incertae sedis</taxon>
        <taxon>Chytridiomycota</taxon>
        <taxon>Chytridiomycota incertae sedis</taxon>
        <taxon>Chytridiomycetes</taxon>
        <taxon>Spizellomycetales</taxon>
        <taxon>Spizellomycetaceae</taxon>
        <taxon>Spizellomyces</taxon>
    </lineage>
</organism>
<dbReference type="AlphaFoldDB" id="A0A0L0HW96"/>
<feature type="repeat" description="PPR" evidence="2">
    <location>
        <begin position="271"/>
        <end position="305"/>
    </location>
</feature>
<dbReference type="PANTHER" id="PTHR47942:SF63">
    <property type="entry name" value="PENTATRICOPEPTIDE REPEAT-CONTAINING PROTEIN"/>
    <property type="match status" value="1"/>
</dbReference>
<dbReference type="InterPro" id="IPR011990">
    <property type="entry name" value="TPR-like_helical_dom_sf"/>
</dbReference>
<dbReference type="NCBIfam" id="TIGR00756">
    <property type="entry name" value="PPR"/>
    <property type="match status" value="7"/>
</dbReference>
<evidence type="ECO:0000259" key="4">
    <source>
        <dbReference type="Pfam" id="PF23276"/>
    </source>
</evidence>
<feature type="repeat" description="PPR" evidence="2">
    <location>
        <begin position="519"/>
        <end position="553"/>
    </location>
</feature>
<dbReference type="Pfam" id="PF13041">
    <property type="entry name" value="PPR_2"/>
    <property type="match status" value="2"/>
</dbReference>
<dbReference type="eggNOG" id="KOG4197">
    <property type="taxonomic scope" value="Eukaryota"/>
</dbReference>
<dbReference type="STRING" id="645134.A0A0L0HW96"/>
<evidence type="ECO:0000256" key="1">
    <source>
        <dbReference type="ARBA" id="ARBA00022737"/>
    </source>
</evidence>
<evidence type="ECO:0000256" key="2">
    <source>
        <dbReference type="PROSITE-ProRule" id="PRU00708"/>
    </source>
</evidence>
<dbReference type="SUPFAM" id="SSF81901">
    <property type="entry name" value="HCP-like"/>
    <property type="match status" value="1"/>
</dbReference>
<feature type="repeat" description="PPR" evidence="2">
    <location>
        <begin position="446"/>
        <end position="480"/>
    </location>
</feature>
<dbReference type="InterPro" id="IPR002885">
    <property type="entry name" value="PPR_rpt"/>
</dbReference>
<dbReference type="Pfam" id="PF23276">
    <property type="entry name" value="TPR_24"/>
    <property type="match status" value="1"/>
</dbReference>
<evidence type="ECO:0000313" key="6">
    <source>
        <dbReference type="Proteomes" id="UP000053201"/>
    </source>
</evidence>
<feature type="repeat" description="PPR" evidence="2">
    <location>
        <begin position="341"/>
        <end position="375"/>
    </location>
</feature>
<evidence type="ECO:0000256" key="3">
    <source>
        <dbReference type="SAM" id="MobiDB-lite"/>
    </source>
</evidence>
<feature type="domain" description="Pentatricopeptide repeat-containing protein-mitochondrial" evidence="4">
    <location>
        <begin position="384"/>
        <end position="499"/>
    </location>
</feature>
<dbReference type="OMA" id="APNKHVF"/>
<feature type="repeat" description="PPR" evidence="2">
    <location>
        <begin position="236"/>
        <end position="270"/>
    </location>
</feature>
<feature type="repeat" description="PPR" evidence="2">
    <location>
        <begin position="306"/>
        <end position="340"/>
    </location>
</feature>
<dbReference type="Pfam" id="PF01535">
    <property type="entry name" value="PPR"/>
    <property type="match status" value="1"/>
</dbReference>
<reference evidence="5 6" key="1">
    <citation type="submission" date="2009-08" db="EMBL/GenBank/DDBJ databases">
        <title>The Genome Sequence of Spizellomyces punctatus strain DAOM BR117.</title>
        <authorList>
            <consortium name="The Broad Institute Genome Sequencing Platform"/>
            <person name="Russ C."/>
            <person name="Cuomo C."/>
            <person name="Shea T."/>
            <person name="Young S.K."/>
            <person name="Zeng Q."/>
            <person name="Koehrsen M."/>
            <person name="Haas B."/>
            <person name="Borodovsky M."/>
            <person name="Guigo R."/>
            <person name="Alvarado L."/>
            <person name="Berlin A."/>
            <person name="Bochicchio J."/>
            <person name="Borenstein D."/>
            <person name="Chapman S."/>
            <person name="Chen Z."/>
            <person name="Engels R."/>
            <person name="Freedman E."/>
            <person name="Gellesch M."/>
            <person name="Goldberg J."/>
            <person name="Griggs A."/>
            <person name="Gujja S."/>
            <person name="Heiman D."/>
            <person name="Hepburn T."/>
            <person name="Howarth C."/>
            <person name="Jen D."/>
            <person name="Larson L."/>
            <person name="Lewis B."/>
            <person name="Mehta T."/>
            <person name="Park D."/>
            <person name="Pearson M."/>
            <person name="Roberts A."/>
            <person name="Saif S."/>
            <person name="Shenoy N."/>
            <person name="Sisk P."/>
            <person name="Stolte C."/>
            <person name="Sykes S."/>
            <person name="Thomson T."/>
            <person name="Walk T."/>
            <person name="White J."/>
            <person name="Yandava C."/>
            <person name="Burger G."/>
            <person name="Gray M.W."/>
            <person name="Holland P.W.H."/>
            <person name="King N."/>
            <person name="Lang F.B.F."/>
            <person name="Roger A.J."/>
            <person name="Ruiz-Trillo I."/>
            <person name="Lander E."/>
            <person name="Nusbaum C."/>
        </authorList>
    </citation>
    <scope>NUCLEOTIDE SEQUENCE [LARGE SCALE GENOMIC DNA]</scope>
    <source>
        <strain evidence="5 6">DAOM BR117</strain>
    </source>
</reference>
<dbReference type="InterPro" id="IPR051222">
    <property type="entry name" value="PPR/CCM1_RNA-binding"/>
</dbReference>
<name>A0A0L0HW96_SPIPD</name>
<dbReference type="GeneID" id="27684527"/>
<dbReference type="Proteomes" id="UP000053201">
    <property type="component" value="Unassembled WGS sequence"/>
</dbReference>
<dbReference type="InParanoid" id="A0A0L0HW96"/>
<dbReference type="OrthoDB" id="185373at2759"/>
<feature type="compositionally biased region" description="Basic and acidic residues" evidence="3">
    <location>
        <begin position="76"/>
        <end position="90"/>
    </location>
</feature>
<protein>
    <submittedName>
        <fullName evidence="5">Pentatricopeptide repeat domain-containing protein</fullName>
    </submittedName>
</protein>
<dbReference type="Gene3D" id="1.25.40.10">
    <property type="entry name" value="Tetratricopeptide repeat domain"/>
    <property type="match status" value="5"/>
</dbReference>
<feature type="repeat" description="PPR" evidence="2">
    <location>
        <begin position="201"/>
        <end position="235"/>
    </location>
</feature>
<feature type="repeat" description="PPR" evidence="2">
    <location>
        <begin position="411"/>
        <end position="445"/>
    </location>
</feature>
<keyword evidence="6" id="KW-1185">Reference proteome</keyword>
<evidence type="ECO:0000313" key="5">
    <source>
        <dbReference type="EMBL" id="KND05154.1"/>
    </source>
</evidence>
<sequence length="827" mass="93524">MTLLANLKCLRCLTARLTAPEHLLLKNEQTLRRPLLSHRGFASSANKYQHGERKRGRGHNKQERKVKIFNGSIRPELPERPPEVRYDSRRSGPRQQKTWIPTKTNNDTTNPDHEAELDAWEEGSKVYPPDMPAFEAALKANDRVGAWLKFRDIIVDEGERTKLTIPQLTKLMKLLVQHDPPKTEFMYQVFGMMKQLGLSPTTQTFNLLMRAHAQEGKVAEARRVLTELVAAGLQPDMHTYNLFMKMYIESDNLNAAVKFFNRMVEEGVAPDVMSYNTLISGFAAADQPEMAWKYYEEMTDLGYEPNAVTYTHLIKMHTAHQDMEAAERWFAELKQRKIAPDSFIYSALMGGYARLGDNERVKELFREMVDAGLAPDRHIYTIALHAKTKVGDVEGAIQDIREMIKVQIQPDSVTYQSLASALCSAGRILDAENLLIEMRRNGNQIFPSIYRTIIEAYANAGQVEDAARVLEQMQLDGTPVNVAMLNVVLEAAARTFNTEVMETYWDKLRLGIAPGVKPNARSYGIVLEGYIVVNDAVAATRIFNEMIQANIEPEPKISVALINANVRSRRLVPAVSVLSRMRRSAKSDVHSVGQAFIEHRDEFEKLMMTLGQEIEKSRVSAEKKLDVSPVERKEALHKCDLVIALYEVLTSGDVAPPEQAYRYAMDAHRRKGDPINTVRIFTDLHRLKEESVIDITAPTVTLLLRTALEFKLDKVAREAVKLVENAKLPLDKDGYAAVLQLLARSGMTSKIMSTMLDMVNAGYPLDGVLYSKIVRALRETRSVATGEQKKSLRNVEGTLGKFVEEHFPELLEDVEKEELEFRQSLLP</sequence>
<accession>A0A0L0HW96</accession>
<dbReference type="VEuPathDB" id="FungiDB:SPPG_00822"/>
<proteinExistence type="predicted"/>
<dbReference type="PANTHER" id="PTHR47942">
    <property type="entry name" value="TETRATRICOPEPTIDE REPEAT (TPR)-LIKE SUPERFAMILY PROTEIN-RELATED"/>
    <property type="match status" value="1"/>
</dbReference>
<keyword evidence="1" id="KW-0677">Repeat</keyword>